<dbReference type="SUPFAM" id="SSF47413">
    <property type="entry name" value="lambda repressor-like DNA-binding domains"/>
    <property type="match status" value="1"/>
</dbReference>
<dbReference type="InterPro" id="IPR010057">
    <property type="entry name" value="Transcription_activator_Rgg_C"/>
</dbReference>
<gene>
    <name evidence="2" type="ORF">OENI_0513</name>
</gene>
<feature type="domain" description="HTH cro/C1-type" evidence="1">
    <location>
        <begin position="9"/>
        <end position="62"/>
    </location>
</feature>
<evidence type="ECO:0000313" key="3">
    <source>
        <dbReference type="Proteomes" id="UP000294726"/>
    </source>
</evidence>
<protein>
    <submittedName>
        <fullName evidence="2">Transcriptional regulator</fullName>
    </submittedName>
</protein>
<dbReference type="Gene3D" id="1.25.40.10">
    <property type="entry name" value="Tetratricopeptide repeat domain"/>
    <property type="match status" value="1"/>
</dbReference>
<dbReference type="AlphaFoldDB" id="A0AAQ2UQZ7"/>
<dbReference type="PROSITE" id="PS50943">
    <property type="entry name" value="HTH_CROC1"/>
    <property type="match status" value="1"/>
</dbReference>
<dbReference type="SMART" id="SM00530">
    <property type="entry name" value="HTH_XRE"/>
    <property type="match status" value="1"/>
</dbReference>
<evidence type="ECO:0000259" key="1">
    <source>
        <dbReference type="PROSITE" id="PS50943"/>
    </source>
</evidence>
<dbReference type="CDD" id="cd00093">
    <property type="entry name" value="HTH_XRE"/>
    <property type="match status" value="1"/>
</dbReference>
<proteinExistence type="predicted"/>
<dbReference type="Pfam" id="PF01381">
    <property type="entry name" value="HTH_3"/>
    <property type="match status" value="1"/>
</dbReference>
<dbReference type="InterPro" id="IPR053163">
    <property type="entry name" value="HTH-type_regulator_Rgg"/>
</dbReference>
<dbReference type="Pfam" id="PF21259">
    <property type="entry name" value="Rgg_C"/>
    <property type="match status" value="1"/>
</dbReference>
<name>A0AAQ2UQZ7_OENOE</name>
<dbReference type="PANTHER" id="PTHR37038">
    <property type="entry name" value="TRANSCRIPTIONAL REGULATOR-RELATED"/>
    <property type="match status" value="1"/>
</dbReference>
<dbReference type="GO" id="GO:0003677">
    <property type="term" value="F:DNA binding"/>
    <property type="evidence" value="ECO:0007669"/>
    <property type="project" value="InterPro"/>
</dbReference>
<dbReference type="RefSeq" id="WP_243114849.1">
    <property type="nucleotide sequence ID" value="NZ_MLNF01000049.1"/>
</dbReference>
<dbReference type="EMBL" id="LR031358">
    <property type="protein sequence ID" value="VDB97533.1"/>
    <property type="molecule type" value="Genomic_DNA"/>
</dbReference>
<dbReference type="InterPro" id="IPR001387">
    <property type="entry name" value="Cro/C1-type_HTH"/>
</dbReference>
<evidence type="ECO:0000313" key="2">
    <source>
        <dbReference type="EMBL" id="VDB97533.1"/>
    </source>
</evidence>
<accession>A0AAQ2UQZ7</accession>
<reference evidence="2 3" key="1">
    <citation type="submission" date="2018-08" db="EMBL/GenBank/DDBJ databases">
        <authorList>
            <person name="Lorentzen P. G. S. M."/>
        </authorList>
    </citation>
    <scope>NUCLEOTIDE SEQUENCE [LARGE SCALE GENOMIC DNA]</scope>
    <source>
        <strain evidence="2 3">CRBO_1381</strain>
    </source>
</reference>
<dbReference type="InterPro" id="IPR010982">
    <property type="entry name" value="Lambda_DNA-bd_dom_sf"/>
</dbReference>
<organism evidence="2 3">
    <name type="scientific">Oenococcus oeni</name>
    <name type="common">Leuconostoc oenos</name>
    <dbReference type="NCBI Taxonomy" id="1247"/>
    <lineage>
        <taxon>Bacteria</taxon>
        <taxon>Bacillati</taxon>
        <taxon>Bacillota</taxon>
        <taxon>Bacilli</taxon>
        <taxon>Lactobacillales</taxon>
        <taxon>Lactobacillaceae</taxon>
        <taxon>Oenococcus</taxon>
    </lineage>
</organism>
<dbReference type="Proteomes" id="UP000294726">
    <property type="component" value="Chromosome"/>
</dbReference>
<sequence length="287" mass="34312">MNNTHRSVIKKIRKLRGISQRQLGTLIGSQSMVSRIENNQTEPNDHTLFLLCRALNISFDEYFNSVFGQRESYLEKLESVLLTSYIENDRQQLNNLTEFYFQRFSDDPNDLAIFHQLMMVKATLFHFDFKLASFDEQNKLIEYFFGVQEWQYYDLSLLEWTINMLDIKKIIPYVFEIVRRKNSKQISHRSSNLIEKIIINALEASIVQEEYKTTKCLLQMAELWQGRQINFEFKTWLLFWKGIFEKKTHLNENYNKKIGHAYKIAIYLNSEATVYLFDRFLKSLGRD</sequence>
<dbReference type="InterPro" id="IPR011990">
    <property type="entry name" value="TPR-like_helical_dom_sf"/>
</dbReference>